<dbReference type="AlphaFoldDB" id="A0A3Q0J9G2"/>
<evidence type="ECO:0000256" key="8">
    <source>
        <dbReference type="ARBA" id="ARBA00023268"/>
    </source>
</evidence>
<sequence>MLASGKLPPDALPGDLAGQDCVLGLEFSGRDTKGRRVMGLVAARSLATTVLADPSFLWEVPAKWTLEEASTIPVVYATAYYSLIVRGKMRPGESLLVHAGAGGLGQAAISIALHMGCTVYTTVGSKEKREFLKKKFPKVPYLGWD</sequence>
<evidence type="ECO:0000313" key="11">
    <source>
        <dbReference type="RefSeq" id="XP_026685071.1"/>
    </source>
</evidence>
<dbReference type="SMART" id="SM00829">
    <property type="entry name" value="PKS_ER"/>
    <property type="match status" value="1"/>
</dbReference>
<proteinExistence type="predicted"/>
<evidence type="ECO:0000256" key="1">
    <source>
        <dbReference type="ARBA" id="ARBA00022450"/>
    </source>
</evidence>
<keyword evidence="3" id="KW-0276">Fatty acid metabolism</keyword>
<dbReference type="PANTHER" id="PTHR43775:SF7">
    <property type="entry name" value="FATTY ACID SYNTHASE"/>
    <property type="match status" value="1"/>
</dbReference>
<keyword evidence="5" id="KW-0560">Oxidoreductase</keyword>
<accession>A0A3Q0J9G2</accession>
<organism evidence="10 11">
    <name type="scientific">Diaphorina citri</name>
    <name type="common">Asian citrus psyllid</name>
    <dbReference type="NCBI Taxonomy" id="121845"/>
    <lineage>
        <taxon>Eukaryota</taxon>
        <taxon>Metazoa</taxon>
        <taxon>Ecdysozoa</taxon>
        <taxon>Arthropoda</taxon>
        <taxon>Hexapoda</taxon>
        <taxon>Insecta</taxon>
        <taxon>Pterygota</taxon>
        <taxon>Neoptera</taxon>
        <taxon>Paraneoptera</taxon>
        <taxon>Hemiptera</taxon>
        <taxon>Sternorrhyncha</taxon>
        <taxon>Psylloidea</taxon>
        <taxon>Psyllidae</taxon>
        <taxon>Diaphorininae</taxon>
        <taxon>Diaphorina</taxon>
    </lineage>
</organism>
<reference evidence="11" key="1">
    <citation type="submission" date="2025-08" db="UniProtKB">
        <authorList>
            <consortium name="RefSeq"/>
        </authorList>
    </citation>
    <scope>IDENTIFICATION</scope>
</reference>
<keyword evidence="4" id="KW-0521">NADP</keyword>
<dbReference type="Gene3D" id="3.90.180.10">
    <property type="entry name" value="Medium-chain alcohol dehydrogenases, catalytic domain"/>
    <property type="match status" value="1"/>
</dbReference>
<keyword evidence="6" id="KW-0443">Lipid metabolism</keyword>
<dbReference type="InterPro" id="IPR036291">
    <property type="entry name" value="NAD(P)-bd_dom_sf"/>
</dbReference>
<dbReference type="PaxDb" id="121845-A0A3Q0J9G2"/>
<dbReference type="CDD" id="cd05195">
    <property type="entry name" value="enoyl_red"/>
    <property type="match status" value="1"/>
</dbReference>
<name>A0A3Q0J9G2_DIACI</name>
<keyword evidence="2" id="KW-0444">Lipid biosynthesis</keyword>
<feature type="domain" description="Enoyl reductase (ER)" evidence="9">
    <location>
        <begin position="1"/>
        <end position="142"/>
    </location>
</feature>
<dbReference type="GeneID" id="103517026"/>
<dbReference type="Proteomes" id="UP000079169">
    <property type="component" value="Unplaced"/>
</dbReference>
<dbReference type="STRING" id="121845.A0A3Q0J9G2"/>
<keyword evidence="1" id="KW-0596">Phosphopantetheine</keyword>
<dbReference type="InterPro" id="IPR011032">
    <property type="entry name" value="GroES-like_sf"/>
</dbReference>
<keyword evidence="7" id="KW-0275">Fatty acid biosynthesis</keyword>
<evidence type="ECO:0000256" key="4">
    <source>
        <dbReference type="ARBA" id="ARBA00022857"/>
    </source>
</evidence>
<evidence type="ECO:0000256" key="2">
    <source>
        <dbReference type="ARBA" id="ARBA00022516"/>
    </source>
</evidence>
<evidence type="ECO:0000256" key="3">
    <source>
        <dbReference type="ARBA" id="ARBA00022832"/>
    </source>
</evidence>
<evidence type="ECO:0000256" key="7">
    <source>
        <dbReference type="ARBA" id="ARBA00023160"/>
    </source>
</evidence>
<dbReference type="InterPro" id="IPR020843">
    <property type="entry name" value="ER"/>
</dbReference>
<dbReference type="GO" id="GO:0004312">
    <property type="term" value="F:fatty acid synthase activity"/>
    <property type="evidence" value="ECO:0007669"/>
    <property type="project" value="TreeGrafter"/>
</dbReference>
<dbReference type="SUPFAM" id="SSF51735">
    <property type="entry name" value="NAD(P)-binding Rossmann-fold domains"/>
    <property type="match status" value="1"/>
</dbReference>
<evidence type="ECO:0000259" key="9">
    <source>
        <dbReference type="SMART" id="SM00829"/>
    </source>
</evidence>
<evidence type="ECO:0000256" key="6">
    <source>
        <dbReference type="ARBA" id="ARBA00023098"/>
    </source>
</evidence>
<dbReference type="GO" id="GO:0016491">
    <property type="term" value="F:oxidoreductase activity"/>
    <property type="evidence" value="ECO:0007669"/>
    <property type="project" value="UniProtKB-KW"/>
</dbReference>
<keyword evidence="8" id="KW-0511">Multifunctional enzyme</keyword>
<evidence type="ECO:0000256" key="5">
    <source>
        <dbReference type="ARBA" id="ARBA00023002"/>
    </source>
</evidence>
<dbReference type="PANTHER" id="PTHR43775">
    <property type="entry name" value="FATTY ACID SYNTHASE"/>
    <property type="match status" value="1"/>
</dbReference>
<dbReference type="RefSeq" id="XP_026685071.1">
    <property type="nucleotide sequence ID" value="XM_026829270.1"/>
</dbReference>
<evidence type="ECO:0000313" key="10">
    <source>
        <dbReference type="Proteomes" id="UP000079169"/>
    </source>
</evidence>
<dbReference type="GO" id="GO:0006633">
    <property type="term" value="P:fatty acid biosynthetic process"/>
    <property type="evidence" value="ECO:0007669"/>
    <property type="project" value="UniProtKB-KW"/>
</dbReference>
<protein>
    <submittedName>
        <fullName evidence="11">Fatty acid synthase-like</fullName>
    </submittedName>
</protein>
<keyword evidence="10" id="KW-1185">Reference proteome</keyword>
<dbReference type="SUPFAM" id="SSF50129">
    <property type="entry name" value="GroES-like"/>
    <property type="match status" value="1"/>
</dbReference>
<dbReference type="InterPro" id="IPR050091">
    <property type="entry name" value="PKS_NRPS_Biosynth_Enz"/>
</dbReference>
<dbReference type="KEGG" id="dci:103517026"/>
<gene>
    <name evidence="11" type="primary">LOC103517026</name>
</gene>